<dbReference type="InterPro" id="IPR029479">
    <property type="entry name" value="Nitroreductase"/>
</dbReference>
<evidence type="ECO:0000313" key="4">
    <source>
        <dbReference type="EMBL" id="HJF34303.1"/>
    </source>
</evidence>
<evidence type="ECO:0000313" key="5">
    <source>
        <dbReference type="Proteomes" id="UP000698173"/>
    </source>
</evidence>
<dbReference type="SUPFAM" id="SSF55469">
    <property type="entry name" value="FMN-dependent nitroreductase-like"/>
    <property type="match status" value="1"/>
</dbReference>
<proteinExistence type="inferred from homology"/>
<sequence>MRSRREITGFQEKEIPKDLLDQIVDSAYYAPSGNNLPSREFIIIEKREKIDHLEKTTPFMKWMSTAQAAVVVTGRPDISKYWLQDASIATAFIWLAATDLQLCVGFGAVYHTEDEEESRKRETYVREALNIPPDRRIVAILGLGFPAEKPKAKKMLNRNNIVHYELFHTDNE</sequence>
<dbReference type="PANTHER" id="PTHR43673">
    <property type="entry name" value="NAD(P)H NITROREDUCTASE YDGI-RELATED"/>
    <property type="match status" value="1"/>
</dbReference>
<dbReference type="AlphaFoldDB" id="A0A921KFF1"/>
<protein>
    <submittedName>
        <fullName evidence="4">Nitroreductase family protein</fullName>
    </submittedName>
</protein>
<dbReference type="PANTHER" id="PTHR43673:SF10">
    <property type="entry name" value="NADH DEHYDROGENASE_NAD(P)H NITROREDUCTASE XCC3605-RELATED"/>
    <property type="match status" value="1"/>
</dbReference>
<reference evidence="4" key="1">
    <citation type="journal article" date="2021" name="PeerJ">
        <title>Extensive microbial diversity within the chicken gut microbiome revealed by metagenomics and culture.</title>
        <authorList>
            <person name="Gilroy R."/>
            <person name="Ravi A."/>
            <person name="Getino M."/>
            <person name="Pursley I."/>
            <person name="Horton D.L."/>
            <person name="Alikhan N.F."/>
            <person name="Baker D."/>
            <person name="Gharbi K."/>
            <person name="Hall N."/>
            <person name="Watson M."/>
            <person name="Adriaenssens E.M."/>
            <person name="Foster-Nyarko E."/>
            <person name="Jarju S."/>
            <person name="Secka A."/>
            <person name="Antonio M."/>
            <person name="Oren A."/>
            <person name="Chaudhuri R.R."/>
            <person name="La Ragione R."/>
            <person name="Hildebrand F."/>
            <person name="Pallen M.J."/>
        </authorList>
    </citation>
    <scope>NUCLEOTIDE SEQUENCE</scope>
    <source>
        <strain evidence="4">CHK171-7178</strain>
    </source>
</reference>
<evidence type="ECO:0000259" key="3">
    <source>
        <dbReference type="Pfam" id="PF00881"/>
    </source>
</evidence>
<reference evidence="4" key="2">
    <citation type="submission" date="2021-09" db="EMBL/GenBank/DDBJ databases">
        <authorList>
            <person name="Gilroy R."/>
        </authorList>
    </citation>
    <scope>NUCLEOTIDE SEQUENCE</scope>
    <source>
        <strain evidence="4">CHK171-7178</strain>
    </source>
</reference>
<dbReference type="Proteomes" id="UP000698173">
    <property type="component" value="Unassembled WGS sequence"/>
</dbReference>
<keyword evidence="2" id="KW-0560">Oxidoreductase</keyword>
<feature type="domain" description="Nitroreductase" evidence="3">
    <location>
        <begin position="2"/>
        <end position="53"/>
    </location>
</feature>
<gene>
    <name evidence="4" type="ORF">K8V56_21270</name>
</gene>
<evidence type="ECO:0000256" key="1">
    <source>
        <dbReference type="ARBA" id="ARBA00007118"/>
    </source>
</evidence>
<comment type="similarity">
    <text evidence="1">Belongs to the nitroreductase family.</text>
</comment>
<comment type="caution">
    <text evidence="4">The sequence shown here is derived from an EMBL/GenBank/DDBJ whole genome shotgun (WGS) entry which is preliminary data.</text>
</comment>
<evidence type="ECO:0000256" key="2">
    <source>
        <dbReference type="ARBA" id="ARBA00023002"/>
    </source>
</evidence>
<dbReference type="Pfam" id="PF00881">
    <property type="entry name" value="Nitroreductase"/>
    <property type="match status" value="1"/>
</dbReference>
<dbReference type="InterPro" id="IPR000415">
    <property type="entry name" value="Nitroreductase-like"/>
</dbReference>
<organism evidence="4 5">
    <name type="scientific">Sporosarcina psychrophila</name>
    <name type="common">Bacillus psychrophilus</name>
    <dbReference type="NCBI Taxonomy" id="1476"/>
    <lineage>
        <taxon>Bacteria</taxon>
        <taxon>Bacillati</taxon>
        <taxon>Bacillota</taxon>
        <taxon>Bacilli</taxon>
        <taxon>Bacillales</taxon>
        <taxon>Caryophanaceae</taxon>
        <taxon>Sporosarcina</taxon>
    </lineage>
</organism>
<dbReference type="EMBL" id="DYWT01000318">
    <property type="protein sequence ID" value="HJF34303.1"/>
    <property type="molecule type" value="Genomic_DNA"/>
</dbReference>
<accession>A0A921KFF1</accession>
<name>A0A921KFF1_SPOPS</name>
<dbReference type="GO" id="GO:0016491">
    <property type="term" value="F:oxidoreductase activity"/>
    <property type="evidence" value="ECO:0007669"/>
    <property type="project" value="UniProtKB-KW"/>
</dbReference>
<dbReference type="Gene3D" id="3.40.109.10">
    <property type="entry name" value="NADH Oxidase"/>
    <property type="match status" value="1"/>
</dbReference>